<dbReference type="Pfam" id="PF06580">
    <property type="entry name" value="His_kinase"/>
    <property type="match status" value="1"/>
</dbReference>
<dbReference type="OrthoDB" id="9809908at2"/>
<keyword evidence="1" id="KW-0812">Transmembrane</keyword>
<feature type="domain" description="Signal transduction histidine kinase internal region" evidence="2">
    <location>
        <begin position="164"/>
        <end position="241"/>
    </location>
</feature>
<dbReference type="PANTHER" id="PTHR34220:SF7">
    <property type="entry name" value="SENSOR HISTIDINE KINASE YPDA"/>
    <property type="match status" value="1"/>
</dbReference>
<feature type="transmembrane region" description="Helical" evidence="1">
    <location>
        <begin position="121"/>
        <end position="141"/>
    </location>
</feature>
<feature type="transmembrane region" description="Helical" evidence="1">
    <location>
        <begin position="42"/>
        <end position="65"/>
    </location>
</feature>
<dbReference type="EMBL" id="RAPN01000001">
    <property type="protein sequence ID" value="RKD90098.1"/>
    <property type="molecule type" value="Genomic_DNA"/>
</dbReference>
<evidence type="ECO:0000313" key="4">
    <source>
        <dbReference type="Proteomes" id="UP000283387"/>
    </source>
</evidence>
<dbReference type="Gene3D" id="3.30.565.10">
    <property type="entry name" value="Histidine kinase-like ATPase, C-terminal domain"/>
    <property type="match status" value="1"/>
</dbReference>
<keyword evidence="3" id="KW-0418">Kinase</keyword>
<organism evidence="3 4">
    <name type="scientific">Mangrovibacterium diazotrophicum</name>
    <dbReference type="NCBI Taxonomy" id="1261403"/>
    <lineage>
        <taxon>Bacteria</taxon>
        <taxon>Pseudomonadati</taxon>
        <taxon>Bacteroidota</taxon>
        <taxon>Bacteroidia</taxon>
        <taxon>Marinilabiliales</taxon>
        <taxon>Prolixibacteraceae</taxon>
        <taxon>Mangrovibacterium</taxon>
    </lineage>
</organism>
<name>A0A419W3P8_9BACT</name>
<protein>
    <submittedName>
        <fullName evidence="3">Histidine kinase</fullName>
    </submittedName>
</protein>
<dbReference type="PANTHER" id="PTHR34220">
    <property type="entry name" value="SENSOR HISTIDINE KINASE YPDA"/>
    <property type="match status" value="1"/>
</dbReference>
<sequence length="360" mass="41567">MNKRTQYNSFIVLLNIVIWGLIAFVLHYLTVEEEGIEDDLRLLKTMVIIVSVFYLNYFVLIPYFLSKRKFKYYGFSILAVMLFIFAISYYTELPFENTAMGRIPGPPDFPAIKRIHPPKSIAISLGILVLSTVSIAVSTGVRGTKEWFKNENQLKEIENKKLSAELSYLKAQINPHFFFNTLNGIYALAMKKSDKTPEVIMMLSVLMRYIIYDAKAPKVLLKKELSHISNFIDLQKIRLSEMVKIDYRITGSPKDIMIEPLLFSVLVENAFKHGIDYSKRTTIKIHLDIEDNLLHFIVSNPVVVPKKKMSKFGDDEAGIGLDNIKKRLELLYPNRHELTIFEDSSLYTVELRLILEDKKP</sequence>
<gene>
    <name evidence="3" type="ORF">BC643_0434</name>
</gene>
<dbReference type="InterPro" id="IPR010559">
    <property type="entry name" value="Sig_transdc_His_kin_internal"/>
</dbReference>
<dbReference type="GO" id="GO:0016020">
    <property type="term" value="C:membrane"/>
    <property type="evidence" value="ECO:0007669"/>
    <property type="project" value="InterPro"/>
</dbReference>
<evidence type="ECO:0000313" key="3">
    <source>
        <dbReference type="EMBL" id="RKD90098.1"/>
    </source>
</evidence>
<proteinExistence type="predicted"/>
<dbReference type="AlphaFoldDB" id="A0A419W3P8"/>
<comment type="caution">
    <text evidence="3">The sequence shown here is derived from an EMBL/GenBank/DDBJ whole genome shotgun (WGS) entry which is preliminary data.</text>
</comment>
<dbReference type="GO" id="GO:0000155">
    <property type="term" value="F:phosphorelay sensor kinase activity"/>
    <property type="evidence" value="ECO:0007669"/>
    <property type="project" value="InterPro"/>
</dbReference>
<feature type="transmembrane region" description="Helical" evidence="1">
    <location>
        <begin position="12"/>
        <end position="30"/>
    </location>
</feature>
<evidence type="ECO:0000256" key="1">
    <source>
        <dbReference type="SAM" id="Phobius"/>
    </source>
</evidence>
<dbReference type="Proteomes" id="UP000283387">
    <property type="component" value="Unassembled WGS sequence"/>
</dbReference>
<keyword evidence="1" id="KW-0472">Membrane</keyword>
<dbReference type="InterPro" id="IPR036890">
    <property type="entry name" value="HATPase_C_sf"/>
</dbReference>
<evidence type="ECO:0000259" key="2">
    <source>
        <dbReference type="Pfam" id="PF06580"/>
    </source>
</evidence>
<dbReference type="SUPFAM" id="SSF55874">
    <property type="entry name" value="ATPase domain of HSP90 chaperone/DNA topoisomerase II/histidine kinase"/>
    <property type="match status" value="1"/>
</dbReference>
<keyword evidence="3" id="KW-0808">Transferase</keyword>
<feature type="transmembrane region" description="Helical" evidence="1">
    <location>
        <begin position="72"/>
        <end position="90"/>
    </location>
</feature>
<reference evidence="3 4" key="1">
    <citation type="submission" date="2018-09" db="EMBL/GenBank/DDBJ databases">
        <title>Genomic Encyclopedia of Archaeal and Bacterial Type Strains, Phase II (KMG-II): from individual species to whole genera.</title>
        <authorList>
            <person name="Goeker M."/>
        </authorList>
    </citation>
    <scope>NUCLEOTIDE SEQUENCE [LARGE SCALE GENOMIC DNA]</scope>
    <source>
        <strain evidence="3 4">DSM 27148</strain>
    </source>
</reference>
<keyword evidence="1" id="KW-1133">Transmembrane helix</keyword>
<keyword evidence="4" id="KW-1185">Reference proteome</keyword>
<dbReference type="RefSeq" id="WP_120271528.1">
    <property type="nucleotide sequence ID" value="NZ_RAPN01000001.1"/>
</dbReference>
<dbReference type="InterPro" id="IPR050640">
    <property type="entry name" value="Bact_2-comp_sensor_kinase"/>
</dbReference>
<accession>A0A419W3P8</accession>